<evidence type="ECO:0000256" key="7">
    <source>
        <dbReference type="ARBA" id="ARBA00022889"/>
    </source>
</evidence>
<evidence type="ECO:0000313" key="17">
    <source>
        <dbReference type="EMBL" id="CAH3118684.1"/>
    </source>
</evidence>
<dbReference type="GO" id="GO:0005509">
    <property type="term" value="F:calcium ion binding"/>
    <property type="evidence" value="ECO:0007669"/>
    <property type="project" value="UniProtKB-UniRule"/>
</dbReference>
<keyword evidence="8 14" id="KW-1133">Transmembrane helix</keyword>
<reference evidence="17 18" key="1">
    <citation type="submission" date="2022-05" db="EMBL/GenBank/DDBJ databases">
        <authorList>
            <consortium name="Genoscope - CEA"/>
            <person name="William W."/>
        </authorList>
    </citation>
    <scope>NUCLEOTIDE SEQUENCE [LARGE SCALE GENOMIC DNA]</scope>
</reference>
<dbReference type="FunFam" id="2.60.40.60:FF:000039">
    <property type="entry name" value="FAT atypical cadherin 3"/>
    <property type="match status" value="1"/>
</dbReference>
<keyword evidence="6 12" id="KW-0106">Calcium</keyword>
<evidence type="ECO:0000313" key="18">
    <source>
        <dbReference type="Proteomes" id="UP001159428"/>
    </source>
</evidence>
<gene>
    <name evidence="17" type="ORF">PMEA_00007442</name>
</gene>
<evidence type="ECO:0000256" key="6">
    <source>
        <dbReference type="ARBA" id="ARBA00022837"/>
    </source>
</evidence>
<comment type="caution">
    <text evidence="17">The sequence shown here is derived from an EMBL/GenBank/DDBJ whole genome shotgun (WGS) entry which is preliminary data.</text>
</comment>
<dbReference type="CDD" id="cd11304">
    <property type="entry name" value="Cadherin_repeat"/>
    <property type="match status" value="7"/>
</dbReference>
<feature type="domain" description="Cadherin" evidence="16">
    <location>
        <begin position="234"/>
        <end position="361"/>
    </location>
</feature>
<dbReference type="InterPro" id="IPR015919">
    <property type="entry name" value="Cadherin-like_sf"/>
</dbReference>
<evidence type="ECO:0000256" key="15">
    <source>
        <dbReference type="SAM" id="SignalP"/>
    </source>
</evidence>
<feature type="domain" description="Cadherin" evidence="16">
    <location>
        <begin position="23"/>
        <end position="123"/>
    </location>
</feature>
<dbReference type="Pfam" id="PF00028">
    <property type="entry name" value="Cadherin"/>
    <property type="match status" value="6"/>
</dbReference>
<dbReference type="InterPro" id="IPR002126">
    <property type="entry name" value="Cadherin-like_dom"/>
</dbReference>
<dbReference type="PRINTS" id="PR00205">
    <property type="entry name" value="CADHERIN"/>
</dbReference>
<evidence type="ECO:0000256" key="10">
    <source>
        <dbReference type="ARBA" id="ARBA00023157"/>
    </source>
</evidence>
<keyword evidence="18" id="KW-1185">Reference proteome</keyword>
<evidence type="ECO:0000256" key="14">
    <source>
        <dbReference type="SAM" id="Phobius"/>
    </source>
</evidence>
<comment type="subcellular location">
    <subcellularLocation>
        <location evidence="1">Membrane</location>
        <topology evidence="1">Single-pass membrane protein</topology>
    </subcellularLocation>
</comment>
<evidence type="ECO:0000256" key="4">
    <source>
        <dbReference type="ARBA" id="ARBA00022729"/>
    </source>
</evidence>
<feature type="compositionally biased region" description="Acidic residues" evidence="13">
    <location>
        <begin position="984"/>
        <end position="993"/>
    </location>
</feature>
<dbReference type="SMART" id="SM00112">
    <property type="entry name" value="CA"/>
    <property type="match status" value="7"/>
</dbReference>
<feature type="domain" description="Cadherin" evidence="16">
    <location>
        <begin position="124"/>
        <end position="233"/>
    </location>
</feature>
<dbReference type="AlphaFoldDB" id="A0AAU9WMA1"/>
<organism evidence="17 18">
    <name type="scientific">Pocillopora meandrina</name>
    <dbReference type="NCBI Taxonomy" id="46732"/>
    <lineage>
        <taxon>Eukaryota</taxon>
        <taxon>Metazoa</taxon>
        <taxon>Cnidaria</taxon>
        <taxon>Anthozoa</taxon>
        <taxon>Hexacorallia</taxon>
        <taxon>Scleractinia</taxon>
        <taxon>Astrocoeniina</taxon>
        <taxon>Pocilloporidae</taxon>
        <taxon>Pocillopora</taxon>
    </lineage>
</organism>
<feature type="compositionally biased region" description="Pro residues" evidence="13">
    <location>
        <begin position="970"/>
        <end position="981"/>
    </location>
</feature>
<dbReference type="PANTHER" id="PTHR24028">
    <property type="entry name" value="CADHERIN-87A"/>
    <property type="match status" value="1"/>
</dbReference>
<accession>A0AAU9WMA1</accession>
<dbReference type="GO" id="GO:0005886">
    <property type="term" value="C:plasma membrane"/>
    <property type="evidence" value="ECO:0007669"/>
    <property type="project" value="InterPro"/>
</dbReference>
<feature type="transmembrane region" description="Helical" evidence="14">
    <location>
        <begin position="844"/>
        <end position="869"/>
    </location>
</feature>
<feature type="chain" id="PRO_5043560987" description="Cadherin domain-containing protein" evidence="15">
    <location>
        <begin position="20"/>
        <end position="1066"/>
    </location>
</feature>
<dbReference type="InterPro" id="IPR020894">
    <property type="entry name" value="Cadherin_CS"/>
</dbReference>
<keyword evidence="9 14" id="KW-0472">Membrane</keyword>
<sequence>MLSLLLFSLVSFTPGEIEGVYFQAQFYQSTLNETSPQGTFVTRVQAIAVVQNPDPIIYSLRDDIGWFQIDNSSGVITTARTLDREGTGSALNLKAVAQKTGEQEAEVHILCIVQDINDNYPQFENLPYRLNIPEDTKVGEEILRLSASDKDSSDRYNNVVFFRIVDGNTDAIFRIDGGTGRITLDKPLDFEGSTRQYDLNVTATDQYGASTGNQNWTVVNIGVTDADDLPAAFSHYLYEVLIDVDTPQGSEIIRVHAEDQDSLKASVSYVIYPASDPEESFKINNATGIITVNRNLTRKSYPIIVTAKSTNQPVAFALVMINVGSMPNRTFVASVIENEANITVFDLMNLEKYFNISSPEFLIHRGNEDGNFFLNETSKELRVASRVLDREQREKYTLIVELLKDGRNKGFAMININVVDVNDNTPKFENPTLVSVPETTPEGTVVLTVTAVDRDAGLNGSVVYNIIAGNEQAFFALNNKSGELSLVKPLDFEAAVQYVLNVSASDMGEPRRRAFSNVTINVTDVNDNSPVLQARIIQASVAEGASSGSFVAQCNASDADTAVNARITYQLVEGAVNRFSIDNITGVITTSRSFDRETDPELYTLVVNAQDNGQHPRSDVGFVVVHITNVNEHSPVFAPELYVGGVYKDTTYYSLVTTVKASDADSDSQSAITFELVNGNGLGLFHVEPDTGHVRVATSLAGKDGSKFTLEVSASDGRKKAATNAIVNVFVLRDEDSIAIKAGVVPGEITKSRAEFLEMLKSITGGDALIKYLQQEDGENATLVTFNVVRGDEVMSGFDITRALSDNEEALKTTYKKFNILWYRPPGGPPSTEARKGTEEELSAVVGAMICLGVIIGLGAIIMIIILIMRKRNGQSPFKKKRQTRVTFNDKPFFIEPVQTAVTSNHVESAQEAQEVIVHIPAEDDNSSEGSDDGSRGEMSFLNFGYGSQLAAMREEDPEEYVDLDHNAFFPPPPKGPPPKPPDSDEEDSEDADSISMGSRSDYENEYSGKYNPDDVADVNETVLSHSPSDSTTGSTDQLVTGYPKVTFRSGGFLRSFSLNEATTEL</sequence>
<evidence type="ECO:0000256" key="12">
    <source>
        <dbReference type="PROSITE-ProRule" id="PRU00043"/>
    </source>
</evidence>
<feature type="domain" description="Cadherin" evidence="16">
    <location>
        <begin position="533"/>
        <end position="637"/>
    </location>
</feature>
<keyword evidence="5" id="KW-0677">Repeat</keyword>
<feature type="domain" description="Cadherin" evidence="16">
    <location>
        <begin position="428"/>
        <end position="532"/>
    </location>
</feature>
<keyword evidence="10" id="KW-1015">Disulfide bond</keyword>
<dbReference type="EMBL" id="CALNXJ010000016">
    <property type="protein sequence ID" value="CAH3118684.1"/>
    <property type="molecule type" value="Genomic_DNA"/>
</dbReference>
<evidence type="ECO:0000256" key="3">
    <source>
        <dbReference type="ARBA" id="ARBA00022692"/>
    </source>
</evidence>
<evidence type="ECO:0000259" key="16">
    <source>
        <dbReference type="PROSITE" id="PS50268"/>
    </source>
</evidence>
<evidence type="ECO:0000256" key="2">
    <source>
        <dbReference type="ARBA" id="ARBA00022536"/>
    </source>
</evidence>
<feature type="domain" description="Cadherin" evidence="16">
    <location>
        <begin position="361"/>
        <end position="428"/>
    </location>
</feature>
<dbReference type="PROSITE" id="PS00232">
    <property type="entry name" value="CADHERIN_1"/>
    <property type="match status" value="1"/>
</dbReference>
<evidence type="ECO:0000256" key="8">
    <source>
        <dbReference type="ARBA" id="ARBA00022989"/>
    </source>
</evidence>
<evidence type="ECO:0000256" key="11">
    <source>
        <dbReference type="ARBA" id="ARBA00023180"/>
    </source>
</evidence>
<feature type="compositionally biased region" description="Acidic residues" evidence="13">
    <location>
        <begin position="923"/>
        <end position="932"/>
    </location>
</feature>
<keyword evidence="3 14" id="KW-0812">Transmembrane</keyword>
<feature type="compositionally biased region" description="Polar residues" evidence="13">
    <location>
        <begin position="1022"/>
        <end position="1039"/>
    </location>
</feature>
<feature type="region of interest" description="Disordered" evidence="13">
    <location>
        <begin position="964"/>
        <end position="1042"/>
    </location>
</feature>
<proteinExistence type="predicted"/>
<dbReference type="FunFam" id="2.60.40.60:FF:000020">
    <property type="entry name" value="Dachsous cadherin-related 1b"/>
    <property type="match status" value="1"/>
</dbReference>
<evidence type="ECO:0000256" key="5">
    <source>
        <dbReference type="ARBA" id="ARBA00022737"/>
    </source>
</evidence>
<dbReference type="SUPFAM" id="SSF49313">
    <property type="entry name" value="Cadherin-like"/>
    <property type="match status" value="7"/>
</dbReference>
<keyword evidence="4 15" id="KW-0732">Signal</keyword>
<protein>
    <recommendedName>
        <fullName evidence="16">Cadherin domain-containing protein</fullName>
    </recommendedName>
</protein>
<feature type="region of interest" description="Disordered" evidence="13">
    <location>
        <begin position="920"/>
        <end position="939"/>
    </location>
</feature>
<dbReference type="Proteomes" id="UP001159428">
    <property type="component" value="Unassembled WGS sequence"/>
</dbReference>
<dbReference type="PROSITE" id="PS50268">
    <property type="entry name" value="CADHERIN_2"/>
    <property type="match status" value="7"/>
</dbReference>
<evidence type="ECO:0000256" key="1">
    <source>
        <dbReference type="ARBA" id="ARBA00004167"/>
    </source>
</evidence>
<feature type="signal peptide" evidence="15">
    <location>
        <begin position="1"/>
        <end position="19"/>
    </location>
</feature>
<keyword evidence="7" id="KW-0130">Cell adhesion</keyword>
<dbReference type="Gene3D" id="2.60.40.60">
    <property type="entry name" value="Cadherins"/>
    <property type="match status" value="7"/>
</dbReference>
<dbReference type="InterPro" id="IPR050174">
    <property type="entry name" value="Protocadherin/Cadherin-CA"/>
</dbReference>
<name>A0AAU9WMA1_9CNID</name>
<feature type="domain" description="Cadherin" evidence="16">
    <location>
        <begin position="638"/>
        <end position="748"/>
    </location>
</feature>
<dbReference type="FunFam" id="2.60.40.60:FF:000013">
    <property type="entry name" value="Cadherin EGF LAG seven-pass G-type receptor"/>
    <property type="match status" value="1"/>
</dbReference>
<keyword evidence="2" id="KW-0245">EGF-like domain</keyword>
<evidence type="ECO:0000256" key="9">
    <source>
        <dbReference type="ARBA" id="ARBA00023136"/>
    </source>
</evidence>
<evidence type="ECO:0000256" key="13">
    <source>
        <dbReference type="SAM" id="MobiDB-lite"/>
    </source>
</evidence>
<keyword evidence="11" id="KW-0325">Glycoprotein</keyword>
<dbReference type="PANTHER" id="PTHR24028:SF328">
    <property type="entry name" value="CADHERIN-3"/>
    <property type="match status" value="1"/>
</dbReference>
<dbReference type="GO" id="GO:0007156">
    <property type="term" value="P:homophilic cell adhesion via plasma membrane adhesion molecules"/>
    <property type="evidence" value="ECO:0007669"/>
    <property type="project" value="InterPro"/>
</dbReference>